<dbReference type="Ensembl" id="ENSOTST00005048532.2">
    <property type="protein sequence ID" value="ENSOTSP00005044628.2"/>
    <property type="gene ID" value="ENSOTSG00005021677.2"/>
</dbReference>
<feature type="domain" description="C2H2-type" evidence="10">
    <location>
        <begin position="35"/>
        <end position="62"/>
    </location>
</feature>
<keyword evidence="5 9" id="KW-0863">Zinc-finger</keyword>
<dbReference type="GO" id="GO:0000981">
    <property type="term" value="F:DNA-binding transcription factor activity, RNA polymerase II-specific"/>
    <property type="evidence" value="ECO:0007669"/>
    <property type="project" value="TreeGrafter"/>
</dbReference>
<dbReference type="SMART" id="SM00355">
    <property type="entry name" value="ZnF_C2H2"/>
    <property type="match status" value="1"/>
</dbReference>
<dbReference type="SUPFAM" id="SSF57667">
    <property type="entry name" value="beta-beta-alpha zinc fingers"/>
    <property type="match status" value="1"/>
</dbReference>
<evidence type="ECO:0000313" key="11">
    <source>
        <dbReference type="Ensembl" id="ENSOTSP00005044628.2"/>
    </source>
</evidence>
<evidence type="ECO:0000259" key="10">
    <source>
        <dbReference type="PROSITE" id="PS50157"/>
    </source>
</evidence>
<evidence type="ECO:0000256" key="7">
    <source>
        <dbReference type="ARBA" id="ARBA00023125"/>
    </source>
</evidence>
<dbReference type="InterPro" id="IPR036236">
    <property type="entry name" value="Znf_C2H2_sf"/>
</dbReference>
<comment type="subcellular location">
    <subcellularLocation>
        <location evidence="1">Nucleus</location>
    </subcellularLocation>
</comment>
<dbReference type="Gene3D" id="3.30.160.60">
    <property type="entry name" value="Classic Zinc Finger"/>
    <property type="match status" value="1"/>
</dbReference>
<evidence type="ECO:0000313" key="12">
    <source>
        <dbReference type="Proteomes" id="UP000694402"/>
    </source>
</evidence>
<dbReference type="PANTHER" id="PTHR23226">
    <property type="entry name" value="ZINC FINGER AND SCAN DOMAIN-CONTAINING"/>
    <property type="match status" value="1"/>
</dbReference>
<proteinExistence type="inferred from homology"/>
<dbReference type="PANTHER" id="PTHR23226:SF416">
    <property type="entry name" value="FI01424P"/>
    <property type="match status" value="1"/>
</dbReference>
<name>A0A8C8G6V3_ONCTS</name>
<dbReference type="GO" id="GO:0000978">
    <property type="term" value="F:RNA polymerase II cis-regulatory region sequence-specific DNA binding"/>
    <property type="evidence" value="ECO:0007669"/>
    <property type="project" value="TreeGrafter"/>
</dbReference>
<dbReference type="GO" id="GO:0005634">
    <property type="term" value="C:nucleus"/>
    <property type="evidence" value="ECO:0007669"/>
    <property type="project" value="UniProtKB-SubCell"/>
</dbReference>
<comment type="similarity">
    <text evidence="2">Belongs to the krueppel C2H2-type zinc-finger protein family.</text>
</comment>
<accession>A0A8C8G6V3</accession>
<reference evidence="11" key="1">
    <citation type="submission" date="2025-08" db="UniProtKB">
        <authorList>
            <consortium name="Ensembl"/>
        </authorList>
    </citation>
    <scope>IDENTIFICATION</scope>
</reference>
<sequence>MTIYIIESLITYHSLWKQFRWLVSLKTTHTGEKPYHCSHCGNSFRWLVSLKMHERIHTQEKSLSNVPSV</sequence>
<dbReference type="PROSITE" id="PS00028">
    <property type="entry name" value="ZINC_FINGER_C2H2_1"/>
    <property type="match status" value="1"/>
</dbReference>
<evidence type="ECO:0000256" key="3">
    <source>
        <dbReference type="ARBA" id="ARBA00022723"/>
    </source>
</evidence>
<keyword evidence="8" id="KW-0539">Nucleus</keyword>
<reference evidence="11" key="2">
    <citation type="submission" date="2025-09" db="UniProtKB">
        <authorList>
            <consortium name="Ensembl"/>
        </authorList>
    </citation>
    <scope>IDENTIFICATION</scope>
</reference>
<evidence type="ECO:0000256" key="4">
    <source>
        <dbReference type="ARBA" id="ARBA00022737"/>
    </source>
</evidence>
<keyword evidence="3" id="KW-0479">Metal-binding</keyword>
<keyword evidence="12" id="KW-1185">Reference proteome</keyword>
<evidence type="ECO:0000256" key="6">
    <source>
        <dbReference type="ARBA" id="ARBA00022833"/>
    </source>
</evidence>
<dbReference type="Proteomes" id="UP000694402">
    <property type="component" value="Unassembled WGS sequence"/>
</dbReference>
<keyword evidence="7" id="KW-0238">DNA-binding</keyword>
<keyword evidence="4" id="KW-0677">Repeat</keyword>
<organism evidence="11 12">
    <name type="scientific">Oncorhynchus tshawytscha</name>
    <name type="common">Chinook salmon</name>
    <name type="synonym">Salmo tshawytscha</name>
    <dbReference type="NCBI Taxonomy" id="74940"/>
    <lineage>
        <taxon>Eukaryota</taxon>
        <taxon>Metazoa</taxon>
        <taxon>Chordata</taxon>
        <taxon>Craniata</taxon>
        <taxon>Vertebrata</taxon>
        <taxon>Euteleostomi</taxon>
        <taxon>Actinopterygii</taxon>
        <taxon>Neopterygii</taxon>
        <taxon>Teleostei</taxon>
        <taxon>Protacanthopterygii</taxon>
        <taxon>Salmoniformes</taxon>
        <taxon>Salmonidae</taxon>
        <taxon>Salmoninae</taxon>
        <taxon>Oncorhynchus</taxon>
    </lineage>
</organism>
<dbReference type="PROSITE" id="PS50157">
    <property type="entry name" value="ZINC_FINGER_C2H2_2"/>
    <property type="match status" value="1"/>
</dbReference>
<evidence type="ECO:0000256" key="5">
    <source>
        <dbReference type="ARBA" id="ARBA00022771"/>
    </source>
</evidence>
<dbReference type="AlphaFoldDB" id="A0A8C8G6V3"/>
<protein>
    <recommendedName>
        <fullName evidence="10">C2H2-type domain-containing protein</fullName>
    </recommendedName>
</protein>
<dbReference type="GO" id="GO:0008270">
    <property type="term" value="F:zinc ion binding"/>
    <property type="evidence" value="ECO:0007669"/>
    <property type="project" value="UniProtKB-KW"/>
</dbReference>
<dbReference type="FunFam" id="3.30.160.60:FF:001954">
    <property type="entry name" value="Zinc finger protein 787"/>
    <property type="match status" value="1"/>
</dbReference>
<evidence type="ECO:0000256" key="9">
    <source>
        <dbReference type="PROSITE-ProRule" id="PRU00042"/>
    </source>
</evidence>
<evidence type="ECO:0000256" key="2">
    <source>
        <dbReference type="ARBA" id="ARBA00006991"/>
    </source>
</evidence>
<keyword evidence="6" id="KW-0862">Zinc</keyword>
<dbReference type="InterPro" id="IPR013087">
    <property type="entry name" value="Znf_C2H2_type"/>
</dbReference>
<evidence type="ECO:0000256" key="1">
    <source>
        <dbReference type="ARBA" id="ARBA00004123"/>
    </source>
</evidence>
<evidence type="ECO:0000256" key="8">
    <source>
        <dbReference type="ARBA" id="ARBA00023242"/>
    </source>
</evidence>